<feature type="active site" description="Acyl-thioester intermediate" evidence="3">
    <location>
        <position position="159"/>
    </location>
</feature>
<comment type="similarity">
    <text evidence="1">Belongs to the thiolase-like superfamily. Chalcone/stilbene synthases family.</text>
</comment>
<protein>
    <submittedName>
        <fullName evidence="6">Alpha-pyrone synthesis polyketide synthase-like Pks18</fullName>
        <ecNumber evidence="6">2.3.1.-</ecNumber>
    </submittedName>
</protein>
<organism evidence="6 7">
    <name type="scientific">Thalassoglobus polymorphus</name>
    <dbReference type="NCBI Taxonomy" id="2527994"/>
    <lineage>
        <taxon>Bacteria</taxon>
        <taxon>Pseudomonadati</taxon>
        <taxon>Planctomycetota</taxon>
        <taxon>Planctomycetia</taxon>
        <taxon>Planctomycetales</taxon>
        <taxon>Planctomycetaceae</taxon>
        <taxon>Thalassoglobus</taxon>
    </lineage>
</organism>
<dbReference type="EMBL" id="CP036267">
    <property type="protein sequence ID" value="QDT30863.1"/>
    <property type="molecule type" value="Genomic_DNA"/>
</dbReference>
<gene>
    <name evidence="6" type="ORF">Mal48_00910</name>
</gene>
<evidence type="ECO:0000313" key="7">
    <source>
        <dbReference type="Proteomes" id="UP000315724"/>
    </source>
</evidence>
<evidence type="ECO:0000259" key="5">
    <source>
        <dbReference type="Pfam" id="PF02797"/>
    </source>
</evidence>
<dbReference type="Pfam" id="PF00195">
    <property type="entry name" value="Chal_sti_synt_N"/>
    <property type="match status" value="1"/>
</dbReference>
<dbReference type="InterPro" id="IPR016039">
    <property type="entry name" value="Thiolase-like"/>
</dbReference>
<dbReference type="EC" id="2.3.1.-" evidence="6"/>
<evidence type="ECO:0000256" key="2">
    <source>
        <dbReference type="ARBA" id="ARBA00022679"/>
    </source>
</evidence>
<feature type="domain" description="Chalcone/stilbene synthase N-terminal" evidence="4">
    <location>
        <begin position="4"/>
        <end position="218"/>
    </location>
</feature>
<evidence type="ECO:0000256" key="1">
    <source>
        <dbReference type="ARBA" id="ARBA00005531"/>
    </source>
</evidence>
<feature type="domain" description="Chalcone/stilbene synthase C-terminal" evidence="5">
    <location>
        <begin position="234"/>
        <end position="362"/>
    </location>
</feature>
<reference evidence="6 7" key="1">
    <citation type="submission" date="2019-02" db="EMBL/GenBank/DDBJ databases">
        <title>Deep-cultivation of Planctomycetes and their phenomic and genomic characterization uncovers novel biology.</title>
        <authorList>
            <person name="Wiegand S."/>
            <person name="Jogler M."/>
            <person name="Boedeker C."/>
            <person name="Pinto D."/>
            <person name="Vollmers J."/>
            <person name="Rivas-Marin E."/>
            <person name="Kohn T."/>
            <person name="Peeters S.H."/>
            <person name="Heuer A."/>
            <person name="Rast P."/>
            <person name="Oberbeckmann S."/>
            <person name="Bunk B."/>
            <person name="Jeske O."/>
            <person name="Meyerdierks A."/>
            <person name="Storesund J.E."/>
            <person name="Kallscheuer N."/>
            <person name="Luecker S."/>
            <person name="Lage O.M."/>
            <person name="Pohl T."/>
            <person name="Merkel B.J."/>
            <person name="Hornburger P."/>
            <person name="Mueller R.-W."/>
            <person name="Bruemmer F."/>
            <person name="Labrenz M."/>
            <person name="Spormann A.M."/>
            <person name="Op den Camp H."/>
            <person name="Overmann J."/>
            <person name="Amann R."/>
            <person name="Jetten M.S.M."/>
            <person name="Mascher T."/>
            <person name="Medema M.H."/>
            <person name="Devos D.P."/>
            <person name="Kaster A.-K."/>
            <person name="Ovreas L."/>
            <person name="Rohde M."/>
            <person name="Galperin M.Y."/>
            <person name="Jogler C."/>
        </authorList>
    </citation>
    <scope>NUCLEOTIDE SEQUENCE [LARGE SCALE GENOMIC DNA]</scope>
    <source>
        <strain evidence="6 7">Mal48</strain>
    </source>
</reference>
<dbReference type="Proteomes" id="UP000315724">
    <property type="component" value="Chromosome"/>
</dbReference>
<sequence length="379" mass="40343">MPLSILGMGTALPETTVTQDESLRIAQLLAEGHPELIDTLSRLYPKTTIQQRHVVHDPIMLKNLLSKAEIANQEADEIRSNGGPGTFHRLQLVDKAAGPLAAEAALKALEEAGLSAADVTHLVTVSSTAGSAPGFDSALIESIGLSKHVERTNVGMMMCQAAMNGLRVSNAFASSETDAVVLMVSLEICSAHYDLQPMPKKLVTNAIFADGAAAVVGTSRPTSDWQVDLSRGYLLNNERDNLRVAFGDQGLDIRLSTKVPLLIEDKLGDWVKGWLNESGMKLSDIRSWAIHPGGPKILEAASASLGITRQDIQDSWDVLSDVGNMSSPTVLFILDRLRKRNAELPCVAIAFGPGLTIEATLIGKAAAGVANTDPQDIAA</sequence>
<accession>A0A517QGV3</accession>
<dbReference type="PANTHER" id="PTHR11877:SF46">
    <property type="entry name" value="TYPE III POLYKETIDE SYNTHASE A"/>
    <property type="match status" value="1"/>
</dbReference>
<keyword evidence="2 6" id="KW-0808">Transferase</keyword>
<dbReference type="SUPFAM" id="SSF53901">
    <property type="entry name" value="Thiolase-like"/>
    <property type="match status" value="2"/>
</dbReference>
<keyword evidence="7" id="KW-1185">Reference proteome</keyword>
<dbReference type="GO" id="GO:0016747">
    <property type="term" value="F:acyltransferase activity, transferring groups other than amino-acyl groups"/>
    <property type="evidence" value="ECO:0007669"/>
    <property type="project" value="InterPro"/>
</dbReference>
<proteinExistence type="inferred from homology"/>
<dbReference type="GO" id="GO:0030639">
    <property type="term" value="P:polyketide biosynthetic process"/>
    <property type="evidence" value="ECO:0007669"/>
    <property type="project" value="TreeGrafter"/>
</dbReference>
<dbReference type="Gene3D" id="3.40.47.10">
    <property type="match status" value="2"/>
</dbReference>
<evidence type="ECO:0000259" key="4">
    <source>
        <dbReference type="Pfam" id="PF00195"/>
    </source>
</evidence>
<dbReference type="Pfam" id="PF02797">
    <property type="entry name" value="Chal_sti_synt_C"/>
    <property type="match status" value="1"/>
</dbReference>
<dbReference type="InterPro" id="IPR001099">
    <property type="entry name" value="Chalcone/stilbene_synt_N"/>
</dbReference>
<dbReference type="OrthoDB" id="9786288at2"/>
<dbReference type="InterPro" id="IPR011141">
    <property type="entry name" value="Polyketide_synthase_type-III"/>
</dbReference>
<dbReference type="CDD" id="cd00831">
    <property type="entry name" value="CHS_like"/>
    <property type="match status" value="1"/>
</dbReference>
<dbReference type="RefSeq" id="WP_145195102.1">
    <property type="nucleotide sequence ID" value="NZ_CP036267.1"/>
</dbReference>
<dbReference type="PIRSF" id="PIRSF000451">
    <property type="entry name" value="PKS_III"/>
    <property type="match status" value="1"/>
</dbReference>
<dbReference type="KEGG" id="tpol:Mal48_00910"/>
<evidence type="ECO:0000256" key="3">
    <source>
        <dbReference type="PIRSR" id="PIRSR000451-1"/>
    </source>
</evidence>
<dbReference type="InterPro" id="IPR012328">
    <property type="entry name" value="Chalcone/stilbene_synt_C"/>
</dbReference>
<dbReference type="AlphaFoldDB" id="A0A517QGV3"/>
<evidence type="ECO:0000313" key="6">
    <source>
        <dbReference type="EMBL" id="QDT30863.1"/>
    </source>
</evidence>
<name>A0A517QGV3_9PLAN</name>
<keyword evidence="6" id="KW-0012">Acyltransferase</keyword>
<dbReference type="PANTHER" id="PTHR11877">
    <property type="entry name" value="HYDROXYMETHYLGLUTARYL-COA SYNTHASE"/>
    <property type="match status" value="1"/>
</dbReference>